<sequence>MVEPVETHLYRWPPAAKYGRVIPKVKFYEQATLGATVKDKFVSDVCRITWAYKLAESTINLSVSAEVPEIQPHCPAPWRRRRIARLPRPSGTTLTGH</sequence>
<dbReference type="EMBL" id="VLNT01000024">
    <property type="protein sequence ID" value="TSD55297.1"/>
    <property type="molecule type" value="Genomic_DNA"/>
</dbReference>
<dbReference type="InterPro" id="IPR025503">
    <property type="entry name" value="DUF4391"/>
</dbReference>
<accession>A0A554RMD3</accession>
<dbReference type="AlphaFoldDB" id="A0A554RMD3"/>
<keyword evidence="2" id="KW-1185">Reference proteome</keyword>
<gene>
    <name evidence="1" type="ORF">FNM00_17215</name>
</gene>
<evidence type="ECO:0000313" key="1">
    <source>
        <dbReference type="EMBL" id="TSD55297.1"/>
    </source>
</evidence>
<evidence type="ECO:0000313" key="2">
    <source>
        <dbReference type="Proteomes" id="UP000316988"/>
    </source>
</evidence>
<dbReference type="OrthoDB" id="9805811at2"/>
<dbReference type="Pfam" id="PF14335">
    <property type="entry name" value="DUF4391"/>
    <property type="match status" value="1"/>
</dbReference>
<dbReference type="Proteomes" id="UP000316988">
    <property type="component" value="Unassembled WGS sequence"/>
</dbReference>
<organism evidence="1 2">
    <name type="scientific">Aeromicrobium piscarium</name>
    <dbReference type="NCBI Taxonomy" id="2590901"/>
    <lineage>
        <taxon>Bacteria</taxon>
        <taxon>Bacillati</taxon>
        <taxon>Actinomycetota</taxon>
        <taxon>Actinomycetes</taxon>
        <taxon>Propionibacteriales</taxon>
        <taxon>Nocardioidaceae</taxon>
        <taxon>Aeromicrobium</taxon>
    </lineage>
</organism>
<proteinExistence type="predicted"/>
<name>A0A554RMD3_9ACTN</name>
<comment type="caution">
    <text evidence="1">The sequence shown here is derived from an EMBL/GenBank/DDBJ whole genome shotgun (WGS) entry which is preliminary data.</text>
</comment>
<protein>
    <submittedName>
        <fullName evidence="1">DUF4391 domain-containing protein</fullName>
    </submittedName>
</protein>
<reference evidence="1 2" key="1">
    <citation type="submission" date="2019-07" db="EMBL/GenBank/DDBJ databases">
        <authorList>
            <person name="Zhao L.H."/>
        </authorList>
    </citation>
    <scope>NUCLEOTIDE SEQUENCE [LARGE SCALE GENOMIC DNA]</scope>
    <source>
        <strain evidence="1 2">Co35</strain>
    </source>
</reference>